<dbReference type="OrthoDB" id="9771302at2"/>
<dbReference type="SUPFAM" id="SSF51735">
    <property type="entry name" value="NAD(P)-binding Rossmann-fold domains"/>
    <property type="match status" value="1"/>
</dbReference>
<comment type="caution">
    <text evidence="2">The sequence shown here is derived from an EMBL/GenBank/DDBJ whole genome shotgun (WGS) entry which is preliminary data.</text>
</comment>
<dbReference type="InterPro" id="IPR051604">
    <property type="entry name" value="Ergot_Alk_Oxidoreductase"/>
</dbReference>
<reference evidence="2 3" key="1">
    <citation type="submission" date="2019-12" db="EMBL/GenBank/DDBJ databases">
        <title>Nocardia macrotermitis sp. nov. and Nocardia aurantia sp. nov., isolated from the gut of the fungus growing-termite Macrotermes natalensis.</title>
        <authorList>
            <person name="Christine B."/>
            <person name="Rene B."/>
        </authorList>
    </citation>
    <scope>NUCLEOTIDE SEQUENCE [LARGE SCALE GENOMIC DNA]</scope>
    <source>
        <strain evidence="2 3">DSM 102126</strain>
    </source>
</reference>
<accession>A0A6I4W6B2</accession>
<evidence type="ECO:0000313" key="2">
    <source>
        <dbReference type="EMBL" id="MXQ66279.1"/>
    </source>
</evidence>
<dbReference type="EMBL" id="WUTW01000004">
    <property type="protein sequence ID" value="MXQ66279.1"/>
    <property type="molecule type" value="Genomic_DNA"/>
</dbReference>
<gene>
    <name evidence="2" type="ORF">GQ466_19875</name>
</gene>
<keyword evidence="3" id="KW-1185">Reference proteome</keyword>
<dbReference type="AlphaFoldDB" id="A0A6I4W6B2"/>
<evidence type="ECO:0000313" key="3">
    <source>
        <dbReference type="Proteomes" id="UP000431901"/>
    </source>
</evidence>
<dbReference type="PANTHER" id="PTHR43162:SF1">
    <property type="entry name" value="PRESTALK A DIFFERENTIATION PROTEIN A"/>
    <property type="match status" value="1"/>
</dbReference>
<dbReference type="Gene3D" id="3.40.50.720">
    <property type="entry name" value="NAD(P)-binding Rossmann-like Domain"/>
    <property type="match status" value="1"/>
</dbReference>
<dbReference type="PANTHER" id="PTHR43162">
    <property type="match status" value="1"/>
</dbReference>
<dbReference type="Proteomes" id="UP000431901">
    <property type="component" value="Unassembled WGS sequence"/>
</dbReference>
<feature type="domain" description="NAD(P)-binding" evidence="1">
    <location>
        <begin position="8"/>
        <end position="138"/>
    </location>
</feature>
<dbReference type="InterPro" id="IPR016040">
    <property type="entry name" value="NAD(P)-bd_dom"/>
</dbReference>
<proteinExistence type="predicted"/>
<dbReference type="RefSeq" id="WP_161104490.1">
    <property type="nucleotide sequence ID" value="NZ_JBHLYI010000007.1"/>
</dbReference>
<dbReference type="Pfam" id="PF13460">
    <property type="entry name" value="NAD_binding_10"/>
    <property type="match status" value="1"/>
</dbReference>
<organism evidence="2 3">
    <name type="scientific">Actinomadura rayongensis</name>
    <dbReference type="NCBI Taxonomy" id="1429076"/>
    <lineage>
        <taxon>Bacteria</taxon>
        <taxon>Bacillati</taxon>
        <taxon>Actinomycetota</taxon>
        <taxon>Actinomycetes</taxon>
        <taxon>Streptosporangiales</taxon>
        <taxon>Thermomonosporaceae</taxon>
        <taxon>Actinomadura</taxon>
    </lineage>
</organism>
<name>A0A6I4W6B2_9ACTN</name>
<sequence length="255" mass="26978">MGTILVTGATGTLGRPLVARLLADGAAVRAMSRRPRPAGDDRACDWAVAELASGAGLADAVADVETIVHCATNLRDDTAATRRLVAAARAGAPHLVYISIVGVDRVPYFYYRGKLAAEQLIEASGLPFTILRTTQFHDLLARVTLAQRWLPAVLSPAGVRFQPIDVTEVAARLAVLAQNAPAGRVADMGGPQVRDAAAFARATLAAVGRRRPVVPVRLPGAAFRAFRDGGHLAPDQAVGTVTFERYLARRQENSS</sequence>
<dbReference type="InterPro" id="IPR036291">
    <property type="entry name" value="NAD(P)-bd_dom_sf"/>
</dbReference>
<evidence type="ECO:0000259" key="1">
    <source>
        <dbReference type="Pfam" id="PF13460"/>
    </source>
</evidence>
<protein>
    <submittedName>
        <fullName evidence="2">NAD(P)H-binding protein</fullName>
    </submittedName>
</protein>